<dbReference type="Proteomes" id="UP000253606">
    <property type="component" value="Chromosome"/>
</dbReference>
<protein>
    <submittedName>
        <fullName evidence="1">Uncharacterized protein</fullName>
    </submittedName>
</protein>
<keyword evidence="2" id="KW-1185">Reference proteome</keyword>
<evidence type="ECO:0000313" key="1">
    <source>
        <dbReference type="EMBL" id="AXC10611.1"/>
    </source>
</evidence>
<dbReference type="AlphaFoldDB" id="A0A2Z5FUS1"/>
<evidence type="ECO:0000313" key="2">
    <source>
        <dbReference type="Proteomes" id="UP000253606"/>
    </source>
</evidence>
<dbReference type="KEGG" id="abas:ACPOL_1263"/>
<gene>
    <name evidence="1" type="ORF">ACPOL_1263</name>
</gene>
<dbReference type="EMBL" id="CP030840">
    <property type="protein sequence ID" value="AXC10611.1"/>
    <property type="molecule type" value="Genomic_DNA"/>
</dbReference>
<name>A0A2Z5FUS1_9BACT</name>
<accession>A0A2Z5FUS1</accession>
<sequence>MTVRLVNLASHQSYDRTGDAYFIVPAGRYSIQLLRAGSTVYQEAEYISASAPSSRTVNPKKLELAVGIPTPSPQFDSNVCSALESAIRLTIASFGLSDADIQRRLANADLRGSLHCTTSADLDSVLSTLTGSYGINSLGMVDVSIDYSPLAPLHRPHNRGNSPIYLDPSTQRLATAQQPASNLTPDLVNDIKNGIADLGVDESGKPLLVCGAIDVNTPVFCDTNGLVTATPAIAHLRALYHLRVQTKPVDFRGVEDDRWTTFAGEEEYRVTQEKLAADVKAIQENLLKRIAQVQASLVSAQSAQADGQTVQSYVTSDLLTLLDATQSEFNQALREATLHPLRQHFPQVLATLPESADPSTPAPVAEKAFRDLKDAITTLGAASGNLGIDLVFRTTPVEAEGVHLSFDHCERCMPVVSQGGERRFYRGRYYVRANLDGYVPYEGWLDLVDDPRTILECEMVRVHRASDARGSTCSLRSQ</sequence>
<reference evidence="1 2" key="1">
    <citation type="journal article" date="2018" name="Front. Microbiol.">
        <title>Hydrolytic Capabilities as a Key to Environmental Success: Chitinolytic and Cellulolytic Acidobacteria From Acidic Sub-arctic Soils and Boreal Peatlands.</title>
        <authorList>
            <person name="Belova S.E."/>
            <person name="Ravin N.V."/>
            <person name="Pankratov T.A."/>
            <person name="Rakitin A.L."/>
            <person name="Ivanova A.A."/>
            <person name="Beletsky A.V."/>
            <person name="Mardanov A.V."/>
            <person name="Sinninghe Damste J.S."/>
            <person name="Dedysh S.N."/>
        </authorList>
    </citation>
    <scope>NUCLEOTIDE SEQUENCE [LARGE SCALE GENOMIC DNA]</scope>
    <source>
        <strain evidence="1 2">SBC82</strain>
    </source>
</reference>
<proteinExistence type="predicted"/>
<organism evidence="1 2">
    <name type="scientific">Acidisarcina polymorpha</name>
    <dbReference type="NCBI Taxonomy" id="2211140"/>
    <lineage>
        <taxon>Bacteria</taxon>
        <taxon>Pseudomonadati</taxon>
        <taxon>Acidobacteriota</taxon>
        <taxon>Terriglobia</taxon>
        <taxon>Terriglobales</taxon>
        <taxon>Acidobacteriaceae</taxon>
        <taxon>Acidisarcina</taxon>
    </lineage>
</organism>